<reference evidence="2 3" key="1">
    <citation type="submission" date="2019-03" db="EMBL/GenBank/DDBJ databases">
        <title>Single cell metagenomics reveals metabolic interactions within the superorganism composed of flagellate Streblomastix strix and complex community of Bacteroidetes bacteria on its surface.</title>
        <authorList>
            <person name="Treitli S.C."/>
            <person name="Kolisko M."/>
            <person name="Husnik F."/>
            <person name="Keeling P."/>
            <person name="Hampl V."/>
        </authorList>
    </citation>
    <scope>NUCLEOTIDE SEQUENCE [LARGE SCALE GENOMIC DNA]</scope>
    <source>
        <strain evidence="2">ST1C</strain>
    </source>
</reference>
<dbReference type="InterPro" id="IPR011989">
    <property type="entry name" value="ARM-like"/>
</dbReference>
<dbReference type="Gene3D" id="2.60.120.920">
    <property type="match status" value="1"/>
</dbReference>
<dbReference type="InterPro" id="IPR016024">
    <property type="entry name" value="ARM-type_fold"/>
</dbReference>
<dbReference type="Proteomes" id="UP000324800">
    <property type="component" value="Unassembled WGS sequence"/>
</dbReference>
<evidence type="ECO:0000256" key="1">
    <source>
        <dbReference type="SAM" id="MobiDB-lite"/>
    </source>
</evidence>
<dbReference type="InterPro" id="IPR043136">
    <property type="entry name" value="B30.2/SPRY_sf"/>
</dbReference>
<evidence type="ECO:0000313" key="2">
    <source>
        <dbReference type="EMBL" id="KAA6398898.1"/>
    </source>
</evidence>
<feature type="compositionally biased region" description="Polar residues" evidence="1">
    <location>
        <begin position="1"/>
        <end position="15"/>
    </location>
</feature>
<comment type="caution">
    <text evidence="2">The sequence shown here is derived from an EMBL/GenBank/DDBJ whole genome shotgun (WGS) entry which is preliminary data.</text>
</comment>
<evidence type="ECO:0000313" key="3">
    <source>
        <dbReference type="Proteomes" id="UP000324800"/>
    </source>
</evidence>
<protein>
    <submittedName>
        <fullName evidence="2">Uncharacterized protein</fullName>
    </submittedName>
</protein>
<dbReference type="SUPFAM" id="SSF48371">
    <property type="entry name" value="ARM repeat"/>
    <property type="match status" value="1"/>
</dbReference>
<dbReference type="EMBL" id="SNRW01000858">
    <property type="protein sequence ID" value="KAA6398898.1"/>
    <property type="molecule type" value="Genomic_DNA"/>
</dbReference>
<dbReference type="Gene3D" id="1.25.10.10">
    <property type="entry name" value="Leucine-rich Repeat Variant"/>
    <property type="match status" value="1"/>
</dbReference>
<sequence>MNQSTRLGEQTQCSARSKPYTPDDEADTIEIIPLLALDLKSTNNQFHLPAMKRLLNIVLKGPECLDEFYSQGIPEILKKFLSLKESDEKFVISSTILHVISVYDKISDQSIRMNAAIQPLLQMIHSLDEDRSNSACQVLQGLIKDNSVRSSLLSTGFLGMVQHTLSIDNIEKNESLKEKQSSQQQEQQGTAVHVKLNLLEIVLKVLTTCDEQELQPLSFLIPMLEELKSKGVNQLKNSAKNILCLLIGYGVSSSSSSSSKQDCDKIHELEEKNKQLEETTKRLEDEHRRDQEENRKLKEETAKQKVKIEKLKIKLPQNLQISAISQDTDDIVSTTEANGKLKISKKQTKHNTISLNPVLENGVYSVEAEFLNTFNGYECVGIVRDSYTVPAGTYPTSSPHNQHIAVFTIQAGYNGNVYYKGIETKGNTGFAQNQIIKMEYDSEKGTVILFVNGKQQPVYISGIKEKIRFMVC</sequence>
<dbReference type="OrthoDB" id="195736at2759"/>
<organism evidence="2 3">
    <name type="scientific">Streblomastix strix</name>
    <dbReference type="NCBI Taxonomy" id="222440"/>
    <lineage>
        <taxon>Eukaryota</taxon>
        <taxon>Metamonada</taxon>
        <taxon>Preaxostyla</taxon>
        <taxon>Oxymonadida</taxon>
        <taxon>Streblomastigidae</taxon>
        <taxon>Streblomastix</taxon>
    </lineage>
</organism>
<name>A0A5J4WV87_9EUKA</name>
<proteinExistence type="predicted"/>
<feature type="region of interest" description="Disordered" evidence="1">
    <location>
        <begin position="1"/>
        <end position="22"/>
    </location>
</feature>
<dbReference type="AlphaFoldDB" id="A0A5J4WV87"/>
<gene>
    <name evidence="2" type="ORF">EZS28_005578</name>
</gene>
<accession>A0A5J4WV87</accession>
<feature type="region of interest" description="Disordered" evidence="1">
    <location>
        <begin position="274"/>
        <end position="301"/>
    </location>
</feature>